<comment type="caution">
    <text evidence="2">The sequence shown here is derived from an EMBL/GenBank/DDBJ whole genome shotgun (WGS) entry which is preliminary data.</text>
</comment>
<feature type="region of interest" description="Disordered" evidence="1">
    <location>
        <begin position="1"/>
        <end position="20"/>
    </location>
</feature>
<dbReference type="AlphaFoldDB" id="A0A699VRS3"/>
<reference evidence="2" key="1">
    <citation type="journal article" date="2019" name="Sci. Rep.">
        <title>Draft genome of Tanacetum cinerariifolium, the natural source of mosquito coil.</title>
        <authorList>
            <person name="Yamashiro T."/>
            <person name="Shiraishi A."/>
            <person name="Satake H."/>
            <person name="Nakayama K."/>
        </authorList>
    </citation>
    <scope>NUCLEOTIDE SEQUENCE</scope>
</reference>
<sequence>KVENTRVKEKRMRMSSGGGAESVGMDLFEVRHGPAFVKLM</sequence>
<dbReference type="EMBL" id="BKCJ011498383">
    <property type="protein sequence ID" value="GFD38275.1"/>
    <property type="molecule type" value="Genomic_DNA"/>
</dbReference>
<feature type="non-terminal residue" evidence="2">
    <location>
        <position position="1"/>
    </location>
</feature>
<accession>A0A699VRS3</accession>
<gene>
    <name evidence="2" type="ORF">Tci_910244</name>
</gene>
<protein>
    <submittedName>
        <fullName evidence="2">Uncharacterized protein</fullName>
    </submittedName>
</protein>
<proteinExistence type="predicted"/>
<name>A0A699VRS3_TANCI</name>
<evidence type="ECO:0000313" key="2">
    <source>
        <dbReference type="EMBL" id="GFD38275.1"/>
    </source>
</evidence>
<evidence type="ECO:0000256" key="1">
    <source>
        <dbReference type="SAM" id="MobiDB-lite"/>
    </source>
</evidence>
<organism evidence="2">
    <name type="scientific">Tanacetum cinerariifolium</name>
    <name type="common">Dalmatian daisy</name>
    <name type="synonym">Chrysanthemum cinerariifolium</name>
    <dbReference type="NCBI Taxonomy" id="118510"/>
    <lineage>
        <taxon>Eukaryota</taxon>
        <taxon>Viridiplantae</taxon>
        <taxon>Streptophyta</taxon>
        <taxon>Embryophyta</taxon>
        <taxon>Tracheophyta</taxon>
        <taxon>Spermatophyta</taxon>
        <taxon>Magnoliopsida</taxon>
        <taxon>eudicotyledons</taxon>
        <taxon>Gunneridae</taxon>
        <taxon>Pentapetalae</taxon>
        <taxon>asterids</taxon>
        <taxon>campanulids</taxon>
        <taxon>Asterales</taxon>
        <taxon>Asteraceae</taxon>
        <taxon>Asteroideae</taxon>
        <taxon>Anthemideae</taxon>
        <taxon>Anthemidinae</taxon>
        <taxon>Tanacetum</taxon>
    </lineage>
</organism>